<feature type="transmembrane region" description="Helical" evidence="1">
    <location>
        <begin position="127"/>
        <end position="147"/>
    </location>
</feature>
<feature type="transmembrane region" description="Helical" evidence="1">
    <location>
        <begin position="61"/>
        <end position="88"/>
    </location>
</feature>
<feature type="transmembrane region" description="Helical" evidence="1">
    <location>
        <begin position="225"/>
        <end position="242"/>
    </location>
</feature>
<dbReference type="InterPro" id="IPR010699">
    <property type="entry name" value="DUF1275"/>
</dbReference>
<keyword evidence="1" id="KW-0472">Membrane</keyword>
<keyword evidence="3" id="KW-1185">Reference proteome</keyword>
<dbReference type="PANTHER" id="PTHR37314:SF4">
    <property type="entry name" value="UPF0700 TRANSMEMBRANE PROTEIN YOAK"/>
    <property type="match status" value="1"/>
</dbReference>
<feature type="transmembrane region" description="Helical" evidence="1">
    <location>
        <begin position="21"/>
        <end position="41"/>
    </location>
</feature>
<protein>
    <submittedName>
        <fullName evidence="2">Uncharacterized membrane protein YoaK (UPF0700 family)</fullName>
    </submittedName>
</protein>
<dbReference type="EMBL" id="QNRM01000020">
    <property type="protein sequence ID" value="RBP12135.1"/>
    <property type="molecule type" value="Genomic_DNA"/>
</dbReference>
<accession>A0ABX9FY01</accession>
<feature type="transmembrane region" description="Helical" evidence="1">
    <location>
        <begin position="100"/>
        <end position="121"/>
    </location>
</feature>
<evidence type="ECO:0000256" key="1">
    <source>
        <dbReference type="SAM" id="Phobius"/>
    </source>
</evidence>
<evidence type="ECO:0000313" key="2">
    <source>
        <dbReference type="EMBL" id="RBP12135.1"/>
    </source>
</evidence>
<dbReference type="Proteomes" id="UP000252124">
    <property type="component" value="Unassembled WGS sequence"/>
</dbReference>
<proteinExistence type="predicted"/>
<organism evidence="2 3">
    <name type="scientific">Achromobacter marplatensis</name>
    <dbReference type="NCBI Taxonomy" id="470868"/>
    <lineage>
        <taxon>Bacteria</taxon>
        <taxon>Pseudomonadati</taxon>
        <taxon>Pseudomonadota</taxon>
        <taxon>Betaproteobacteria</taxon>
        <taxon>Burkholderiales</taxon>
        <taxon>Alcaligenaceae</taxon>
        <taxon>Achromobacter</taxon>
    </lineage>
</organism>
<keyword evidence="1" id="KW-1133">Transmembrane helix</keyword>
<feature type="transmembrane region" description="Helical" evidence="1">
    <location>
        <begin position="197"/>
        <end position="219"/>
    </location>
</feature>
<keyword evidence="1" id="KW-0812">Transmembrane</keyword>
<dbReference type="Pfam" id="PF06912">
    <property type="entry name" value="DUF1275"/>
    <property type="match status" value="1"/>
</dbReference>
<comment type="caution">
    <text evidence="2">The sequence shown here is derived from an EMBL/GenBank/DDBJ whole genome shotgun (WGS) entry which is preliminary data.</text>
</comment>
<name>A0ABX9FY01_9BURK</name>
<evidence type="ECO:0000313" key="3">
    <source>
        <dbReference type="Proteomes" id="UP000252124"/>
    </source>
</evidence>
<reference evidence="2 3" key="1">
    <citation type="submission" date="2018-06" db="EMBL/GenBank/DDBJ databases">
        <title>Genomic Encyclopedia of Type Strains, Phase III (KMG-III): the genomes of soil and plant-associated and newly described type strains.</title>
        <authorList>
            <person name="Whitman W."/>
        </authorList>
    </citation>
    <scope>NUCLEOTIDE SEQUENCE [LARGE SCALE GENOMIC DNA]</scope>
    <source>
        <strain evidence="2 3">CECT 7342</strain>
    </source>
</reference>
<sequence>MAIPYLRRLTAVSRSPQANRHLAYFLTFTAGAVNAGGFLAVQQYTSHMSGIVSMMADHMALGGMIVVLQGLAALLSFLAGAASSAFLINFGRRSHLASEYALPLLLEAALLLGFGLLGANLETLRWFYVPGTVMLLCYIMGLQNAMITKVSRSEIRTTHVTGMVTDIGIELGKLFYWNVAKGDAQTMPPVRADRAKLIVLSLMVTLFFVGGVTGAYSFFHFGFGSTWPLALLLTLLAVVPIADDIRSFIHRA</sequence>
<gene>
    <name evidence="2" type="ORF">DFP87_12040</name>
</gene>
<dbReference type="PANTHER" id="PTHR37314">
    <property type="entry name" value="SLR0142 PROTEIN"/>
    <property type="match status" value="1"/>
</dbReference>